<keyword evidence="2" id="KW-1185">Reference proteome</keyword>
<accession>A0ACA9KE80</accession>
<gene>
    <name evidence="1" type="ORF">SPELUC_LOCUS1588</name>
</gene>
<evidence type="ECO:0000313" key="2">
    <source>
        <dbReference type="Proteomes" id="UP000789366"/>
    </source>
</evidence>
<comment type="caution">
    <text evidence="1">The sequence shown here is derived from an EMBL/GenBank/DDBJ whole genome shotgun (WGS) entry which is preliminary data.</text>
</comment>
<proteinExistence type="predicted"/>
<reference evidence="1" key="1">
    <citation type="submission" date="2021-06" db="EMBL/GenBank/DDBJ databases">
        <authorList>
            <person name="Kallberg Y."/>
            <person name="Tangrot J."/>
            <person name="Rosling A."/>
        </authorList>
    </citation>
    <scope>NUCLEOTIDE SEQUENCE</scope>
    <source>
        <strain evidence="1">28 12/20/2015</strain>
    </source>
</reference>
<protein>
    <submittedName>
        <fullName evidence="1">15313_t:CDS:1</fullName>
    </submittedName>
</protein>
<organism evidence="1 2">
    <name type="scientific">Cetraspora pellucida</name>
    <dbReference type="NCBI Taxonomy" id="1433469"/>
    <lineage>
        <taxon>Eukaryota</taxon>
        <taxon>Fungi</taxon>
        <taxon>Fungi incertae sedis</taxon>
        <taxon>Mucoromycota</taxon>
        <taxon>Glomeromycotina</taxon>
        <taxon>Glomeromycetes</taxon>
        <taxon>Diversisporales</taxon>
        <taxon>Gigasporaceae</taxon>
        <taxon>Cetraspora</taxon>
    </lineage>
</organism>
<name>A0ACA9KE80_9GLOM</name>
<sequence length="60" mass="6960">MSLFDHKFSRRDVECVKFVAEQKETFTYQGIGTKHPKIYHDSNPDSITMGFLDAAKHNEI</sequence>
<dbReference type="Proteomes" id="UP000789366">
    <property type="component" value="Unassembled WGS sequence"/>
</dbReference>
<evidence type="ECO:0000313" key="1">
    <source>
        <dbReference type="EMBL" id="CAG8468617.1"/>
    </source>
</evidence>
<dbReference type="EMBL" id="CAJVPW010000880">
    <property type="protein sequence ID" value="CAG8468617.1"/>
    <property type="molecule type" value="Genomic_DNA"/>
</dbReference>